<dbReference type="AlphaFoldDB" id="A0A1V1P4K2"/>
<organism evidence="1 2">
    <name type="scientific">Candidatus Magnetoglobus multicellularis str. Araruama</name>
    <dbReference type="NCBI Taxonomy" id="890399"/>
    <lineage>
        <taxon>Bacteria</taxon>
        <taxon>Pseudomonadati</taxon>
        <taxon>Thermodesulfobacteriota</taxon>
        <taxon>Desulfobacteria</taxon>
        <taxon>Desulfobacterales</taxon>
        <taxon>Desulfobacteraceae</taxon>
        <taxon>Candidatus Magnetoglobus</taxon>
    </lineage>
</organism>
<reference evidence="2" key="1">
    <citation type="submission" date="2012-11" db="EMBL/GenBank/DDBJ databases">
        <authorList>
            <person name="Lucero-Rivera Y.E."/>
            <person name="Tovar-Ramirez D."/>
        </authorList>
    </citation>
    <scope>NUCLEOTIDE SEQUENCE [LARGE SCALE GENOMIC DNA]</scope>
    <source>
        <strain evidence="2">Araruama</strain>
    </source>
</reference>
<gene>
    <name evidence="1" type="ORF">OMM_03745</name>
</gene>
<comment type="caution">
    <text evidence="1">The sequence shown here is derived from an EMBL/GenBank/DDBJ whole genome shotgun (WGS) entry which is preliminary data.</text>
</comment>
<name>A0A1V1P4K2_9BACT</name>
<dbReference type="EMBL" id="ATBP01000575">
    <property type="protein sequence ID" value="ETR69728.1"/>
    <property type="molecule type" value="Genomic_DNA"/>
</dbReference>
<evidence type="ECO:0008006" key="3">
    <source>
        <dbReference type="Google" id="ProtNLM"/>
    </source>
</evidence>
<protein>
    <recommendedName>
        <fullName evidence="3">HD domain-containing protein</fullName>
    </recommendedName>
</protein>
<evidence type="ECO:0000313" key="1">
    <source>
        <dbReference type="EMBL" id="ETR69728.1"/>
    </source>
</evidence>
<accession>A0A1V1P4K2</accession>
<dbReference type="Gene3D" id="1.10.3210.10">
    <property type="entry name" value="Hypothetical protein af1432"/>
    <property type="match status" value="1"/>
</dbReference>
<proteinExistence type="predicted"/>
<evidence type="ECO:0000313" key="2">
    <source>
        <dbReference type="Proteomes" id="UP000189670"/>
    </source>
</evidence>
<dbReference type="SUPFAM" id="SSF109604">
    <property type="entry name" value="HD-domain/PDEase-like"/>
    <property type="match status" value="1"/>
</dbReference>
<sequence length="234" mass="27412">MHTQKGQFFPEYIDWADHIATDHSYDYQYHLNKTATDIEKLVKIFETFIPEKYFSDWKDDWYEVTLASAWVHDIGMIADRDDHGTKSAEIVLKNNDSRFNFNAVDIIDRIKIAILCIKHNRDWNTVIQKMNTLLSNDAISQFNSFFDVNNKPKWALDLSAKFLSTADSLRYRGLDLKNNLRNSFSLCTQCDRCKNIYHYPNNICSVINCKDAKLDTKAFFIIPFTITQCHLKKS</sequence>
<dbReference type="Proteomes" id="UP000189670">
    <property type="component" value="Unassembled WGS sequence"/>
</dbReference>